<accession>A0A968KT49</accession>
<comment type="caution">
    <text evidence="3">The sequence shown here is derived from an EMBL/GenBank/DDBJ whole genome shotgun (WGS) entry which is preliminary data.</text>
</comment>
<dbReference type="NCBIfam" id="TIGR03696">
    <property type="entry name" value="Rhs_assc_core"/>
    <property type="match status" value="1"/>
</dbReference>
<gene>
    <name evidence="3" type="ORF">HCT14_06025</name>
</gene>
<proteinExistence type="predicted"/>
<dbReference type="InterPro" id="IPR054246">
    <property type="entry name" value="DUF6973"/>
</dbReference>
<dbReference type="PANTHER" id="PTHR32305">
    <property type="match status" value="1"/>
</dbReference>
<keyword evidence="4" id="KW-1185">Reference proteome</keyword>
<protein>
    <submittedName>
        <fullName evidence="3">RHS repeat-associated core domain-containing protein</fullName>
    </submittedName>
</protein>
<evidence type="ECO:0000313" key="4">
    <source>
        <dbReference type="Proteomes" id="UP000711995"/>
    </source>
</evidence>
<dbReference type="Gene3D" id="2.180.10.10">
    <property type="entry name" value="RHS repeat-associated core"/>
    <property type="match status" value="1"/>
</dbReference>
<dbReference type="PANTHER" id="PTHR32305:SF15">
    <property type="entry name" value="PROTEIN RHSA-RELATED"/>
    <property type="match status" value="1"/>
</dbReference>
<dbReference type="Proteomes" id="UP000711995">
    <property type="component" value="Unassembled WGS sequence"/>
</dbReference>
<evidence type="ECO:0000259" key="2">
    <source>
        <dbReference type="Pfam" id="PF22322"/>
    </source>
</evidence>
<dbReference type="InterPro" id="IPR050708">
    <property type="entry name" value="T6SS_VgrG/RHS"/>
</dbReference>
<reference evidence="3 4" key="1">
    <citation type="submission" date="2020-03" db="EMBL/GenBank/DDBJ databases">
        <title>Spirochaetal bacteria isolated from arthropods constitute a novel genus Entomospira genus novum within the order Spirochaetales.</title>
        <authorList>
            <person name="Grana-Miraglia L."/>
            <person name="Sikutova S."/>
            <person name="Fingerle V."/>
            <person name="Sing A."/>
            <person name="Castillo-Ramirez S."/>
            <person name="Margos G."/>
            <person name="Rudolf I."/>
        </authorList>
    </citation>
    <scope>NUCLEOTIDE SEQUENCE [LARGE SCALE GENOMIC DNA]</scope>
    <source>
        <strain evidence="3 4">BR193</strain>
    </source>
</reference>
<sequence length="621" mass="70576">MRYLDNLKTVGANNTTLQDLSYHFDSVGNISKINNNTTGRNIIQSFEYDNLYQLTGASGSYENRFKGQTNTYNQQYSYDDLGNMSSKISQQKVLQTGLSNVDLNYNYAYTYDTVHPHQAMSIGDNRYEYDLNGNVTEVMRLMSAESNPEAGNPNEDARASINNYEDGYTSEGAWARDRTGNSQSGSGDSNGTNSGETDRKRYTWDEENRLIKAEVGTNVVHFGYDASGQRTFKKSSQRENLYYDKMWQVDVTGRNNIEYKNIYLGRDRLLTKMGNETYHNASDNSYQRINQYYNHANHIGSVNVISDYQGKEFKYVEYTPYGEEWFSETSNLNSGAVGPDGLEYGFTDHLHDEETGLIYANARYLDPKTSRWMSSDPAMGEYVTADRDNAPGMGGVFNSRNLQTYHYAGNNPIMYTDPSGAVTIREQLGALVNPINAFRGYQNASKARAAAEKYAYDNKLNSLADNSADAVRHTYWNALNAKDMGLKDSAMFGQAHEKTNAVIDKETRHNSERRAEEYQSRAMDLHNNAMGRRIAEENPGASDEKLLSEVYTYLDNKLLIENREDAQKLMDNLGITNLTSLKDTDSLIIRYVNYNKLTKREQFDFEIEVMARKVLIQIEVT</sequence>
<feature type="domain" description="DUF6973" evidence="2">
    <location>
        <begin position="431"/>
        <end position="552"/>
    </location>
</feature>
<dbReference type="InterPro" id="IPR022385">
    <property type="entry name" value="Rhs_assc_core"/>
</dbReference>
<name>A0A968KT49_9SPIO</name>
<dbReference type="AlphaFoldDB" id="A0A968KT49"/>
<dbReference type="Pfam" id="PF22322">
    <property type="entry name" value="DUF6973"/>
    <property type="match status" value="1"/>
</dbReference>
<organism evidence="3 4">
    <name type="scientific">Entomospira entomophila</name>
    <dbReference type="NCBI Taxonomy" id="2719988"/>
    <lineage>
        <taxon>Bacteria</taxon>
        <taxon>Pseudomonadati</taxon>
        <taxon>Spirochaetota</taxon>
        <taxon>Spirochaetia</taxon>
        <taxon>Spirochaetales</taxon>
        <taxon>Spirochaetaceae</taxon>
        <taxon>Entomospira</taxon>
    </lineage>
</organism>
<dbReference type="EMBL" id="JAATLJ010000001">
    <property type="protein sequence ID" value="NIZ41057.1"/>
    <property type="molecule type" value="Genomic_DNA"/>
</dbReference>
<evidence type="ECO:0000313" key="3">
    <source>
        <dbReference type="EMBL" id="NIZ41057.1"/>
    </source>
</evidence>
<dbReference type="RefSeq" id="WP_167700637.1">
    <property type="nucleotide sequence ID" value="NZ_CP118174.1"/>
</dbReference>
<feature type="region of interest" description="Disordered" evidence="1">
    <location>
        <begin position="171"/>
        <end position="201"/>
    </location>
</feature>
<feature type="compositionally biased region" description="Low complexity" evidence="1">
    <location>
        <begin position="180"/>
        <end position="195"/>
    </location>
</feature>
<evidence type="ECO:0000256" key="1">
    <source>
        <dbReference type="SAM" id="MobiDB-lite"/>
    </source>
</evidence>